<organism evidence="1 2">
    <name type="scientific">Hypothenemus hampei</name>
    <name type="common">Coffee berry borer</name>
    <dbReference type="NCBI Taxonomy" id="57062"/>
    <lineage>
        <taxon>Eukaryota</taxon>
        <taxon>Metazoa</taxon>
        <taxon>Ecdysozoa</taxon>
        <taxon>Arthropoda</taxon>
        <taxon>Hexapoda</taxon>
        <taxon>Insecta</taxon>
        <taxon>Pterygota</taxon>
        <taxon>Neoptera</taxon>
        <taxon>Endopterygota</taxon>
        <taxon>Coleoptera</taxon>
        <taxon>Polyphaga</taxon>
        <taxon>Cucujiformia</taxon>
        <taxon>Curculionidae</taxon>
        <taxon>Scolytinae</taxon>
        <taxon>Hypothenemus</taxon>
    </lineage>
</organism>
<reference evidence="1 2" key="1">
    <citation type="submission" date="2024-05" db="EMBL/GenBank/DDBJ databases">
        <title>Genetic variation in Jamaican populations of the coffee berry borer (Hypothenemus hampei).</title>
        <authorList>
            <person name="Errbii M."/>
            <person name="Myrie A."/>
        </authorList>
    </citation>
    <scope>NUCLEOTIDE SEQUENCE [LARGE SCALE GENOMIC DNA]</scope>
    <source>
        <strain evidence="1">JA-Hopewell-2020-01-JO</strain>
        <tissue evidence="1">Whole body</tissue>
    </source>
</reference>
<protein>
    <submittedName>
        <fullName evidence="1">Uncharacterized protein</fullName>
    </submittedName>
</protein>
<keyword evidence="2" id="KW-1185">Reference proteome</keyword>
<sequence length="54" mass="6010">MTFTSILKTTPIFTNQNSRTWQRSDFTTDMPAEHEINPTISDAGIVGLARIGKV</sequence>
<comment type="caution">
    <text evidence="1">The sequence shown here is derived from an EMBL/GenBank/DDBJ whole genome shotgun (WGS) entry which is preliminary data.</text>
</comment>
<proteinExistence type="predicted"/>
<dbReference type="Proteomes" id="UP001566132">
    <property type="component" value="Unassembled WGS sequence"/>
</dbReference>
<gene>
    <name evidence="1" type="ORF">ABEB36_009493</name>
</gene>
<dbReference type="EMBL" id="JBDJPC010000007">
    <property type="protein sequence ID" value="KAL1493805.1"/>
    <property type="molecule type" value="Genomic_DNA"/>
</dbReference>
<name>A0ABD1EGI9_HYPHA</name>
<evidence type="ECO:0000313" key="1">
    <source>
        <dbReference type="EMBL" id="KAL1493805.1"/>
    </source>
</evidence>
<dbReference type="AlphaFoldDB" id="A0ABD1EGI9"/>
<evidence type="ECO:0000313" key="2">
    <source>
        <dbReference type="Proteomes" id="UP001566132"/>
    </source>
</evidence>
<accession>A0ABD1EGI9</accession>